<dbReference type="EMBL" id="JAPMOS010000017">
    <property type="protein sequence ID" value="KAJ4459796.1"/>
    <property type="molecule type" value="Genomic_DNA"/>
</dbReference>
<dbReference type="Pfam" id="PF02847">
    <property type="entry name" value="MA3"/>
    <property type="match status" value="1"/>
</dbReference>
<evidence type="ECO:0000259" key="4">
    <source>
        <dbReference type="PROSITE" id="PS51366"/>
    </source>
</evidence>
<dbReference type="PANTHER" id="PTHR43272">
    <property type="entry name" value="LONG-CHAIN-FATTY-ACID--COA LIGASE"/>
    <property type="match status" value="1"/>
</dbReference>
<organism evidence="5 6">
    <name type="scientific">Paratrimastix pyriformis</name>
    <dbReference type="NCBI Taxonomy" id="342808"/>
    <lineage>
        <taxon>Eukaryota</taxon>
        <taxon>Metamonada</taxon>
        <taxon>Preaxostyla</taxon>
        <taxon>Paratrimastigidae</taxon>
        <taxon>Paratrimastix</taxon>
    </lineage>
</organism>
<dbReference type="InterPro" id="IPR020845">
    <property type="entry name" value="AMP-binding_CS"/>
</dbReference>
<accession>A0ABQ8UP42</accession>
<evidence type="ECO:0000313" key="5">
    <source>
        <dbReference type="EMBL" id="KAJ4459796.1"/>
    </source>
</evidence>
<dbReference type="InterPro" id="IPR042099">
    <property type="entry name" value="ANL_N_sf"/>
</dbReference>
<evidence type="ECO:0000256" key="1">
    <source>
        <dbReference type="ARBA" id="ARBA00022741"/>
    </source>
</evidence>
<dbReference type="SMART" id="SM00544">
    <property type="entry name" value="MA3"/>
    <property type="match status" value="1"/>
</dbReference>
<evidence type="ECO:0000256" key="2">
    <source>
        <dbReference type="ARBA" id="ARBA00022840"/>
    </source>
</evidence>
<keyword evidence="1" id="KW-0547">Nucleotide-binding</keyword>
<keyword evidence="6" id="KW-1185">Reference proteome</keyword>
<feature type="compositionally biased region" description="Acidic residues" evidence="3">
    <location>
        <begin position="198"/>
        <end position="207"/>
    </location>
</feature>
<dbReference type="PROSITE" id="PS00455">
    <property type="entry name" value="AMP_BINDING"/>
    <property type="match status" value="1"/>
</dbReference>
<dbReference type="Gene3D" id="3.40.50.12780">
    <property type="entry name" value="N-terminal domain of ligase-like"/>
    <property type="match status" value="2"/>
</dbReference>
<proteinExistence type="predicted"/>
<evidence type="ECO:0000256" key="3">
    <source>
        <dbReference type="SAM" id="MobiDB-lite"/>
    </source>
</evidence>
<feature type="domain" description="MI" evidence="4">
    <location>
        <begin position="1"/>
        <end position="107"/>
    </location>
</feature>
<feature type="region of interest" description="Disordered" evidence="3">
    <location>
        <begin position="420"/>
        <end position="451"/>
    </location>
</feature>
<dbReference type="PANTHER" id="PTHR43272:SF33">
    <property type="entry name" value="AMP-BINDING DOMAIN-CONTAINING PROTEIN-RELATED"/>
    <property type="match status" value="1"/>
</dbReference>
<dbReference type="InterPro" id="IPR000873">
    <property type="entry name" value="AMP-dep_synth/lig_dom"/>
</dbReference>
<sequence length="972" mass="108183">MSSLGFEECAHKILKMGVKPGQELEVCLMLIETCTQEKSYLPFYGLVGQRFCLLDRAYQECFDECFRKQYASIHHYETNKLRNLAKFYAHLLHSDALPWTILDAIELTEEKTTSSSRIFIKFLFQTMAEFLGMRKLRARLQDPTMAEHFKTIFPMDNPKSTRFSINFFSSIGLGGLTDQLRKHLESAPQQIMANLQAAEEENEEESESSAVSSSSALSPSGSLGCFSVSMTTLTPVPSTLVYPGPPEERQDETPIYNTPFVPNPPIASWDPEIHTPYDLIERVTAKFSMNPCLGQRNRLPDGQLGPYVWQTYADVRQVRQQIGSALIQLGCRPRDRIGIFSKTCAYFTIMDLVCQAYGFISVPLYYTLGPANIPYVINHSNCRVIFSSQENFRIIQEAAPQCPNLLAVVHFGELDPAAIPETGTRNPLPRQPADDDDHLLETYDPTDPRTFGAPEETVQLDLTGAFQPAPGPFRVYSIASFRKWVRQTTATATNPRGVSPPSLFLRPFLLPFCSPPGPHFTHFLAPPVPPRPTDVVSIMYTSGTTGIPKGVILQHSNLTAALAAGMVAGFWNFEQSEIYYAYLPLAHIFERIAELVIFNFGGRIGYFSGDTKELIADLNFLKPSLFVGVPRVLNKMCEGFKEGIAKMGWVPRFLFNKAYAAKLAAQQKIWDRLVFRHIKAKMGGNLKFILCGSAPLAPAVQEFLQVVLGTPIQCGYSMTETTLSGAIPRYPDFSALGNCGQVMASLALKLRDCPEMRYSVRDQPAPRGEILVRGPAVFHGYYRDPALSRAAFTPDGWLHTGDVGAWLPCGSLQVIDRIKNIFKLAQGEYVAPEHLETVYKQAPAIAQCFVHGDSTKRFVVALVNPSRGPVMEWIAASAPHLANVAWEDLMHAPEVIAFIKAQLAQQAKAAKLNHYEIPEAVALLAAPIPEEFVTPTMKFKRIPIRDHYQPILDALYTGVVVSAPQLEAPHTD</sequence>
<dbReference type="InterPro" id="IPR003891">
    <property type="entry name" value="Initiation_fac_eIF4g_MI"/>
</dbReference>
<dbReference type="Pfam" id="PF00501">
    <property type="entry name" value="AMP-binding"/>
    <property type="match status" value="1"/>
</dbReference>
<name>A0ABQ8UP42_9EUKA</name>
<evidence type="ECO:0000313" key="6">
    <source>
        <dbReference type="Proteomes" id="UP001141327"/>
    </source>
</evidence>
<dbReference type="SUPFAM" id="SSF56801">
    <property type="entry name" value="Acetyl-CoA synthetase-like"/>
    <property type="match status" value="1"/>
</dbReference>
<keyword evidence="2" id="KW-0067">ATP-binding</keyword>
<feature type="region of interest" description="Disordered" evidence="3">
    <location>
        <begin position="195"/>
        <end position="219"/>
    </location>
</feature>
<dbReference type="Proteomes" id="UP001141327">
    <property type="component" value="Unassembled WGS sequence"/>
</dbReference>
<feature type="compositionally biased region" description="Low complexity" evidence="3">
    <location>
        <begin position="208"/>
        <end position="219"/>
    </location>
</feature>
<dbReference type="PROSITE" id="PS51366">
    <property type="entry name" value="MI"/>
    <property type="match status" value="1"/>
</dbReference>
<comment type="caution">
    <text evidence="5">The sequence shown here is derived from an EMBL/GenBank/DDBJ whole genome shotgun (WGS) entry which is preliminary data.</text>
</comment>
<gene>
    <name evidence="5" type="ORF">PAPYR_4193</name>
</gene>
<protein>
    <submittedName>
        <fullName evidence="5">Long chain acyl-CoA synthetase 7</fullName>
    </submittedName>
</protein>
<reference evidence="5" key="1">
    <citation type="journal article" date="2022" name="bioRxiv">
        <title>Genomics of Preaxostyla Flagellates Illuminates Evolutionary Transitions and the Path Towards Mitochondrial Loss.</title>
        <authorList>
            <person name="Novak L.V.F."/>
            <person name="Treitli S.C."/>
            <person name="Pyrih J."/>
            <person name="Halakuc P."/>
            <person name="Pipaliya S.V."/>
            <person name="Vacek V."/>
            <person name="Brzon O."/>
            <person name="Soukal P."/>
            <person name="Eme L."/>
            <person name="Dacks J.B."/>
            <person name="Karnkowska A."/>
            <person name="Elias M."/>
            <person name="Hampl V."/>
        </authorList>
    </citation>
    <scope>NUCLEOTIDE SEQUENCE</scope>
    <source>
        <strain evidence="5">RCP-MX</strain>
    </source>
</reference>